<keyword evidence="2" id="KW-0288">FMN</keyword>
<evidence type="ECO:0000256" key="2">
    <source>
        <dbReference type="ARBA" id="ARBA00022643"/>
    </source>
</evidence>
<protein>
    <submittedName>
        <fullName evidence="6">TIGR03560 family F420-dependent LLM class oxidoreductase</fullName>
    </submittedName>
</protein>
<accession>A0ABX1IZT6</accession>
<dbReference type="InterPro" id="IPR036661">
    <property type="entry name" value="Luciferase-like_sf"/>
</dbReference>
<evidence type="ECO:0000256" key="3">
    <source>
        <dbReference type="ARBA" id="ARBA00023002"/>
    </source>
</evidence>
<dbReference type="Proteomes" id="UP000715441">
    <property type="component" value="Unassembled WGS sequence"/>
</dbReference>
<sequence length="280" mass="30455">MRYSVTVTDYRWPDPSVHLGHIAASADESGVDTLWVADHLLQADPHHGTGDPMLEACTTLGFLAARTKRVGLGTMVTAATFRPPAVTVKATTTLDVLSGGRAWFGIGAGHDESEARAMGLPFPATAERFERMEEIVRIALHMWSGEESPFEGRHYRLENPVSSPRPARRPPILIGGTGERKTLRMVAQYADACNFFDIPDGGRTIKHKLAVLARHCDDLGRNYAEIEKTVSTRLFPGETARAFADRCARFADLGIGHVVVLSPEPWTEQGVALVGAAGSR</sequence>
<evidence type="ECO:0000256" key="1">
    <source>
        <dbReference type="ARBA" id="ARBA00022630"/>
    </source>
</evidence>
<reference evidence="6 7" key="1">
    <citation type="submission" date="2020-04" db="EMBL/GenBank/DDBJ databases">
        <title>Novel species.</title>
        <authorList>
            <person name="Teo W.F.A."/>
            <person name="Lipun K."/>
            <person name="Srisuk N."/>
            <person name="Duangmal K."/>
        </authorList>
    </citation>
    <scope>NUCLEOTIDE SEQUENCE [LARGE SCALE GENOMIC DNA]</scope>
    <source>
        <strain evidence="6 7">K13G38</strain>
    </source>
</reference>
<dbReference type="InterPro" id="IPR011251">
    <property type="entry name" value="Luciferase-like_dom"/>
</dbReference>
<dbReference type="EMBL" id="JAAXLS010000004">
    <property type="protein sequence ID" value="NKQ53027.1"/>
    <property type="molecule type" value="Genomic_DNA"/>
</dbReference>
<keyword evidence="1" id="KW-0285">Flavoprotein</keyword>
<dbReference type="RefSeq" id="WP_168513549.1">
    <property type="nucleotide sequence ID" value="NZ_JAAXLS010000004.1"/>
</dbReference>
<dbReference type="SUPFAM" id="SSF51679">
    <property type="entry name" value="Bacterial luciferase-like"/>
    <property type="match status" value="1"/>
</dbReference>
<dbReference type="InterPro" id="IPR050172">
    <property type="entry name" value="SsuD_RutA_monooxygenase"/>
</dbReference>
<comment type="caution">
    <text evidence="6">The sequence shown here is derived from an EMBL/GenBank/DDBJ whole genome shotgun (WGS) entry which is preliminary data.</text>
</comment>
<dbReference type="NCBIfam" id="TIGR03560">
    <property type="entry name" value="F420_Rv1855c"/>
    <property type="match status" value="1"/>
</dbReference>
<evidence type="ECO:0000313" key="7">
    <source>
        <dbReference type="Proteomes" id="UP000715441"/>
    </source>
</evidence>
<evidence type="ECO:0000313" key="6">
    <source>
        <dbReference type="EMBL" id="NKQ53027.1"/>
    </source>
</evidence>
<dbReference type="Pfam" id="PF00296">
    <property type="entry name" value="Bac_luciferase"/>
    <property type="match status" value="1"/>
</dbReference>
<organism evidence="6 7">
    <name type="scientific">Amycolatopsis acididurans</name>
    <dbReference type="NCBI Taxonomy" id="2724524"/>
    <lineage>
        <taxon>Bacteria</taxon>
        <taxon>Bacillati</taxon>
        <taxon>Actinomycetota</taxon>
        <taxon>Actinomycetes</taxon>
        <taxon>Pseudonocardiales</taxon>
        <taxon>Pseudonocardiaceae</taxon>
        <taxon>Amycolatopsis</taxon>
    </lineage>
</organism>
<evidence type="ECO:0000259" key="5">
    <source>
        <dbReference type="Pfam" id="PF00296"/>
    </source>
</evidence>
<keyword evidence="7" id="KW-1185">Reference proteome</keyword>
<feature type="domain" description="Luciferase-like" evidence="5">
    <location>
        <begin position="21"/>
        <end position="248"/>
    </location>
</feature>
<keyword evidence="3" id="KW-0560">Oxidoreductase</keyword>
<gene>
    <name evidence="6" type="ORF">HFP15_09050</name>
</gene>
<dbReference type="PANTHER" id="PTHR42847:SF4">
    <property type="entry name" value="ALKANESULFONATE MONOOXYGENASE-RELATED"/>
    <property type="match status" value="1"/>
</dbReference>
<evidence type="ECO:0000256" key="4">
    <source>
        <dbReference type="ARBA" id="ARBA00023033"/>
    </source>
</evidence>
<name>A0ABX1IZT6_9PSEU</name>
<dbReference type="PANTHER" id="PTHR42847">
    <property type="entry name" value="ALKANESULFONATE MONOOXYGENASE"/>
    <property type="match status" value="1"/>
</dbReference>
<dbReference type="Gene3D" id="3.20.20.30">
    <property type="entry name" value="Luciferase-like domain"/>
    <property type="match status" value="1"/>
</dbReference>
<proteinExistence type="predicted"/>
<keyword evidence="4" id="KW-0503">Monooxygenase</keyword>
<dbReference type="InterPro" id="IPR019952">
    <property type="entry name" value="F420_OxRdatse_Rv1855c_pred"/>
</dbReference>